<reference evidence="13 14" key="1">
    <citation type="journal article" date="2014" name="Antonie Van Leeuwenhoek">
        <title>Hyphomonas beringensis sp. nov. and Hyphomonas chukchiensis sp. nov., isolated from surface seawater of the Bering Sea and Chukchi Sea.</title>
        <authorList>
            <person name="Li C."/>
            <person name="Lai Q."/>
            <person name="Li G."/>
            <person name="Dong C."/>
            <person name="Wang J."/>
            <person name="Liao Y."/>
            <person name="Shao Z."/>
        </authorList>
    </citation>
    <scope>NUCLEOTIDE SEQUENCE [LARGE SCALE GENOMIC DNA]</scope>
    <source>
        <strain evidence="13 14">PS728</strain>
    </source>
</reference>
<feature type="binding site" evidence="9">
    <location>
        <position position="154"/>
    </location>
    <ligand>
        <name>1-deoxy-D-xylulose 5-phosphate</name>
        <dbReference type="ChEBI" id="CHEBI:57792"/>
    </ligand>
</feature>
<dbReference type="GO" id="GO:0016853">
    <property type="term" value="F:isomerase activity"/>
    <property type="evidence" value="ECO:0007669"/>
    <property type="project" value="UniProtKB-KW"/>
</dbReference>
<dbReference type="PATRIC" id="fig|1280954.3.peg.2778"/>
<feature type="binding site" evidence="9">
    <location>
        <position position="218"/>
    </location>
    <ligand>
        <name>1-deoxy-D-xylulose 5-phosphate</name>
        <dbReference type="ChEBI" id="CHEBI:57792"/>
    </ligand>
</feature>
<dbReference type="eggNOG" id="COG0743">
    <property type="taxonomic scope" value="Bacteria"/>
</dbReference>
<proteinExistence type="inferred from homology"/>
<dbReference type="NCBIfam" id="TIGR00243">
    <property type="entry name" value="Dxr"/>
    <property type="match status" value="1"/>
</dbReference>
<keyword evidence="4 9" id="KW-0521">NADP</keyword>
<evidence type="ECO:0000259" key="12">
    <source>
        <dbReference type="Pfam" id="PF13288"/>
    </source>
</evidence>
<comment type="caution">
    <text evidence="9">Lacks conserved residue(s) required for the propagation of feature annotation.</text>
</comment>
<dbReference type="EMBL" id="ARYM01000016">
    <property type="protein sequence ID" value="KCZ97728.1"/>
    <property type="molecule type" value="Genomic_DNA"/>
</dbReference>
<dbReference type="SUPFAM" id="SSF55347">
    <property type="entry name" value="Glyceraldehyde-3-phosphate dehydrogenase-like, C-terminal domain"/>
    <property type="match status" value="1"/>
</dbReference>
<feature type="binding site" evidence="9">
    <location>
        <position position="152"/>
    </location>
    <ligand>
        <name>Mn(2+)</name>
        <dbReference type="ChEBI" id="CHEBI:29035"/>
    </ligand>
</feature>
<dbReference type="HAMAP" id="MF_00183">
    <property type="entry name" value="DXP_reductoisom"/>
    <property type="match status" value="1"/>
</dbReference>
<dbReference type="PIRSF" id="PIRSF006205">
    <property type="entry name" value="Dxp_reductismrs"/>
    <property type="match status" value="1"/>
</dbReference>
<keyword evidence="13" id="KW-0413">Isomerase</keyword>
<dbReference type="STRING" id="1280954.HPO_13722"/>
<sequence length="397" mass="41950">MVRRVSIFGSTGSIGRSAFDVIRHAIETGTAEFEIEALAAGQDVEKLAEQARVLRPRIAVVADESRLDELTARLAGAGIEVAAGAAALNEAATRPCDRVLAAIVGAAGLESTLAAICAGNDVAIANKESIVCGGPLMLQEAKKSGARVLPVDSEHSAIFQSLGDGKQLEQLTITASGGPFRTWTLEQMERATPGQAAAHPIWSMGIKNSIDSASLMNKALEFIEAAVLFDVPASEIDVLVHPQSIIHGMAHFSDGSVIAQLGTPDMKTPIAYALGWPDRIPTSVTRLNLAQISRLEFTEVDENRFPSIRLARQAMNAGPGARVILNCANEAAVSAFVAEKCGFLDIARAVEAALERFSSSNFASSKCETLEEIAELSRYGHFLASDWLSNAPSRAGG</sequence>
<dbReference type="Gene3D" id="3.40.50.720">
    <property type="entry name" value="NAD(P)-binding Rossmann-like Domain"/>
    <property type="match status" value="1"/>
</dbReference>
<keyword evidence="5 9" id="KW-0560">Oxidoreductase</keyword>
<dbReference type="InterPro" id="IPR036169">
    <property type="entry name" value="DXPR_C_sf"/>
</dbReference>
<comment type="caution">
    <text evidence="13">The sequence shown here is derived from an EMBL/GenBank/DDBJ whole genome shotgun (WGS) entry which is preliminary data.</text>
</comment>
<gene>
    <name evidence="9" type="primary">dxr</name>
    <name evidence="13" type="ORF">HPO_13722</name>
</gene>
<feature type="binding site" evidence="9">
    <location>
        <position position="11"/>
    </location>
    <ligand>
        <name>NADPH</name>
        <dbReference type="ChEBI" id="CHEBI:57783"/>
    </ligand>
</feature>
<feature type="binding site" evidence="9">
    <location>
        <position position="217"/>
    </location>
    <ligand>
        <name>1-deoxy-D-xylulose 5-phosphate</name>
        <dbReference type="ChEBI" id="CHEBI:57792"/>
    </ligand>
</feature>
<dbReference type="Pfam" id="PF13288">
    <property type="entry name" value="DXPR_C"/>
    <property type="match status" value="1"/>
</dbReference>
<dbReference type="FunFam" id="3.40.50.720:FF:000045">
    <property type="entry name" value="1-deoxy-D-xylulose 5-phosphate reductoisomerase"/>
    <property type="match status" value="1"/>
</dbReference>
<comment type="similarity">
    <text evidence="2 9">Belongs to the DXR family.</text>
</comment>
<comment type="function">
    <text evidence="9">Catalyzes the NADPH-dependent rearrangement and reduction of 1-deoxy-D-xylulose-5-phosphate (DXP) to 2-C-methyl-D-erythritol 4-phosphate (MEP).</text>
</comment>
<feature type="binding site" evidence="9">
    <location>
        <position position="14"/>
    </location>
    <ligand>
        <name>NADPH</name>
        <dbReference type="ChEBI" id="CHEBI:57783"/>
    </ligand>
</feature>
<accession>A0A062VGS2</accession>
<dbReference type="InterPro" id="IPR013512">
    <property type="entry name" value="DXP_reductoisomerase_N"/>
</dbReference>
<feature type="domain" description="1-deoxy-D-xylulose 5-phosphate reductoisomerase N-terminal" evidence="10">
    <location>
        <begin position="5"/>
        <end position="134"/>
    </location>
</feature>
<evidence type="ECO:0000313" key="13">
    <source>
        <dbReference type="EMBL" id="KCZ97728.1"/>
    </source>
</evidence>
<feature type="binding site" evidence="9">
    <location>
        <position position="221"/>
    </location>
    <ligand>
        <name>1-deoxy-D-xylulose 5-phosphate</name>
        <dbReference type="ChEBI" id="CHEBI:57792"/>
    </ligand>
</feature>
<dbReference type="Gene3D" id="1.10.1740.10">
    <property type="match status" value="1"/>
</dbReference>
<dbReference type="SUPFAM" id="SSF69055">
    <property type="entry name" value="1-deoxy-D-xylulose-5-phosphate reductoisomerase, C-terminal domain"/>
    <property type="match status" value="1"/>
</dbReference>
<dbReference type="InterPro" id="IPR026877">
    <property type="entry name" value="DXPR_C"/>
</dbReference>
<feature type="binding site" evidence="9">
    <location>
        <position position="176"/>
    </location>
    <ligand>
        <name>1-deoxy-D-xylulose 5-phosphate</name>
        <dbReference type="ChEBI" id="CHEBI:57792"/>
    </ligand>
</feature>
<keyword evidence="3 9" id="KW-0479">Metal-binding</keyword>
<organism evidence="13 14">
    <name type="scientific">Hyphomonas polymorpha PS728</name>
    <dbReference type="NCBI Taxonomy" id="1280954"/>
    <lineage>
        <taxon>Bacteria</taxon>
        <taxon>Pseudomonadati</taxon>
        <taxon>Pseudomonadota</taxon>
        <taxon>Alphaproteobacteria</taxon>
        <taxon>Hyphomonadales</taxon>
        <taxon>Hyphomonadaceae</taxon>
        <taxon>Hyphomonas</taxon>
    </lineage>
</organism>
<evidence type="ECO:0000256" key="4">
    <source>
        <dbReference type="ARBA" id="ARBA00022857"/>
    </source>
</evidence>
<evidence type="ECO:0000256" key="1">
    <source>
        <dbReference type="ARBA" id="ARBA00005094"/>
    </source>
</evidence>
<comment type="catalytic activity">
    <reaction evidence="8">
        <text>2-C-methyl-D-erythritol 4-phosphate + NADP(+) = 1-deoxy-D-xylulose 5-phosphate + NADPH + H(+)</text>
        <dbReference type="Rhea" id="RHEA:13717"/>
        <dbReference type="ChEBI" id="CHEBI:15378"/>
        <dbReference type="ChEBI" id="CHEBI:57783"/>
        <dbReference type="ChEBI" id="CHEBI:57792"/>
        <dbReference type="ChEBI" id="CHEBI:58262"/>
        <dbReference type="ChEBI" id="CHEBI:58349"/>
        <dbReference type="EC" id="1.1.1.267"/>
    </reaction>
    <physiologicalReaction direction="right-to-left" evidence="8">
        <dbReference type="Rhea" id="RHEA:13719"/>
    </physiologicalReaction>
</comment>
<dbReference type="InterPro" id="IPR013644">
    <property type="entry name" value="DXP_reductoisomerase_C"/>
</dbReference>
<evidence type="ECO:0000313" key="14">
    <source>
        <dbReference type="Proteomes" id="UP000027100"/>
    </source>
</evidence>
<keyword evidence="6 9" id="KW-0464">Manganese</keyword>
<dbReference type="GO" id="GO:0030604">
    <property type="term" value="F:1-deoxy-D-xylulose-5-phosphate reductoisomerase activity"/>
    <property type="evidence" value="ECO:0007669"/>
    <property type="project" value="UniProtKB-UniRule"/>
</dbReference>
<keyword evidence="7 9" id="KW-0414">Isoprene biosynthesis</keyword>
<feature type="domain" description="1-deoxy-D-xylulose 5-phosphate reductoisomerase C-terminal" evidence="11">
    <location>
        <begin position="148"/>
        <end position="229"/>
    </location>
</feature>
<dbReference type="InterPro" id="IPR036291">
    <property type="entry name" value="NAD(P)-bd_dom_sf"/>
</dbReference>
<dbReference type="GO" id="GO:0051484">
    <property type="term" value="P:isopentenyl diphosphate biosynthetic process, methylerythritol 4-phosphate pathway involved in terpenoid biosynthetic process"/>
    <property type="evidence" value="ECO:0007669"/>
    <property type="project" value="UniProtKB-ARBA"/>
</dbReference>
<feature type="binding site" evidence="9">
    <location>
        <position position="127"/>
    </location>
    <ligand>
        <name>1-deoxy-D-xylulose 5-phosphate</name>
        <dbReference type="ChEBI" id="CHEBI:57792"/>
    </ligand>
</feature>
<feature type="binding site" evidence="9">
    <location>
        <position position="126"/>
    </location>
    <ligand>
        <name>NADPH</name>
        <dbReference type="ChEBI" id="CHEBI:57783"/>
    </ligand>
</feature>
<feature type="binding site" evidence="9">
    <location>
        <position position="13"/>
    </location>
    <ligand>
        <name>NADPH</name>
        <dbReference type="ChEBI" id="CHEBI:57783"/>
    </ligand>
</feature>
<dbReference type="AlphaFoldDB" id="A0A062VGS2"/>
<feature type="binding site" evidence="9">
    <location>
        <position position="153"/>
    </location>
    <ligand>
        <name>1-deoxy-D-xylulose 5-phosphate</name>
        <dbReference type="ChEBI" id="CHEBI:57792"/>
    </ligand>
</feature>
<name>A0A062VGS2_9PROT</name>
<feature type="binding site" evidence="9">
    <location>
        <position position="199"/>
    </location>
    <ligand>
        <name>1-deoxy-D-xylulose 5-phosphate</name>
        <dbReference type="ChEBI" id="CHEBI:57792"/>
    </ligand>
</feature>
<evidence type="ECO:0000259" key="10">
    <source>
        <dbReference type="Pfam" id="PF02670"/>
    </source>
</evidence>
<evidence type="ECO:0000256" key="9">
    <source>
        <dbReference type="HAMAP-Rule" id="MF_00183"/>
    </source>
</evidence>
<dbReference type="SUPFAM" id="SSF51735">
    <property type="entry name" value="NAD(P)-binding Rossmann-fold domains"/>
    <property type="match status" value="1"/>
</dbReference>
<feature type="domain" description="DXP reductoisomerase C-terminal" evidence="12">
    <location>
        <begin position="261"/>
        <end position="377"/>
    </location>
</feature>
<evidence type="ECO:0000256" key="2">
    <source>
        <dbReference type="ARBA" id="ARBA00006825"/>
    </source>
</evidence>
<evidence type="ECO:0000256" key="5">
    <source>
        <dbReference type="ARBA" id="ARBA00023002"/>
    </source>
</evidence>
<dbReference type="Proteomes" id="UP000027100">
    <property type="component" value="Unassembled WGS sequence"/>
</dbReference>
<feature type="binding site" evidence="9">
    <location>
        <position position="205"/>
    </location>
    <ligand>
        <name>NADPH</name>
        <dbReference type="ChEBI" id="CHEBI:57783"/>
    </ligand>
</feature>
<comment type="pathway">
    <text evidence="1 9">Isoprenoid biosynthesis; isopentenyl diphosphate biosynthesis via DXP pathway; isopentenyl diphosphate from 1-deoxy-D-xylulose 5-phosphate: step 1/6.</text>
</comment>
<dbReference type="InterPro" id="IPR003821">
    <property type="entry name" value="DXP_reductoisomerase"/>
</dbReference>
<evidence type="ECO:0000256" key="6">
    <source>
        <dbReference type="ARBA" id="ARBA00023211"/>
    </source>
</evidence>
<feature type="binding site" evidence="9">
    <location>
        <position position="12"/>
    </location>
    <ligand>
        <name>NADPH</name>
        <dbReference type="ChEBI" id="CHEBI:57783"/>
    </ligand>
</feature>
<evidence type="ECO:0000256" key="8">
    <source>
        <dbReference type="ARBA" id="ARBA00048543"/>
    </source>
</evidence>
<dbReference type="RefSeq" id="WP_035599972.1">
    <property type="nucleotide sequence ID" value="NZ_ARYM01000016.1"/>
</dbReference>
<dbReference type="OrthoDB" id="9806546at2"/>
<dbReference type="EC" id="1.1.1.267" evidence="9"/>
<evidence type="ECO:0000256" key="3">
    <source>
        <dbReference type="ARBA" id="ARBA00022723"/>
    </source>
</evidence>
<keyword evidence="9" id="KW-0460">Magnesium</keyword>
<dbReference type="UniPathway" id="UPA00056">
    <property type="reaction ID" value="UER00092"/>
</dbReference>
<comment type="cofactor">
    <cofactor evidence="9">
        <name>Mg(2+)</name>
        <dbReference type="ChEBI" id="CHEBI:18420"/>
    </cofactor>
    <cofactor evidence="9">
        <name>Mn(2+)</name>
        <dbReference type="ChEBI" id="CHEBI:29035"/>
    </cofactor>
</comment>
<dbReference type="Pfam" id="PF08436">
    <property type="entry name" value="DXP_redisom_C"/>
    <property type="match status" value="1"/>
</dbReference>
<feature type="binding site" evidence="9">
    <location>
        <position position="41"/>
    </location>
    <ligand>
        <name>NADPH</name>
        <dbReference type="ChEBI" id="CHEBI:57783"/>
    </ligand>
</feature>
<keyword evidence="14" id="KW-1185">Reference proteome</keyword>
<protein>
    <recommendedName>
        <fullName evidence="9">1-deoxy-D-xylulose 5-phosphate reductoisomerase</fullName>
        <shortName evidence="9">DXP reductoisomerase</shortName>
        <ecNumber evidence="9">1.1.1.267</ecNumber>
    </recommendedName>
    <alternativeName>
        <fullName evidence="9">1-deoxyxylulose-5-phosphate reductoisomerase</fullName>
    </alternativeName>
    <alternativeName>
        <fullName evidence="9">2-C-methyl-D-erythritol 4-phosphate synthase</fullName>
    </alternativeName>
</protein>
<feature type="binding site" evidence="9">
    <location>
        <position position="212"/>
    </location>
    <ligand>
        <name>1-deoxy-D-xylulose 5-phosphate</name>
        <dbReference type="ChEBI" id="CHEBI:57792"/>
    </ligand>
</feature>
<dbReference type="PANTHER" id="PTHR30525:SF0">
    <property type="entry name" value="1-DEOXY-D-XYLULOSE 5-PHOSPHATE REDUCTOISOMERASE, CHLOROPLASTIC"/>
    <property type="match status" value="1"/>
</dbReference>
<dbReference type="Pfam" id="PF02670">
    <property type="entry name" value="DXP_reductoisom"/>
    <property type="match status" value="1"/>
</dbReference>
<evidence type="ECO:0000256" key="7">
    <source>
        <dbReference type="ARBA" id="ARBA00023229"/>
    </source>
</evidence>
<feature type="binding site" evidence="9">
    <location>
        <position position="154"/>
    </location>
    <ligand>
        <name>Mn(2+)</name>
        <dbReference type="ChEBI" id="CHEBI:29035"/>
    </ligand>
</feature>
<dbReference type="GO" id="GO:0030145">
    <property type="term" value="F:manganese ion binding"/>
    <property type="evidence" value="ECO:0007669"/>
    <property type="project" value="TreeGrafter"/>
</dbReference>
<dbReference type="GO" id="GO:0070402">
    <property type="term" value="F:NADPH binding"/>
    <property type="evidence" value="ECO:0007669"/>
    <property type="project" value="InterPro"/>
</dbReference>
<feature type="binding site" evidence="9">
    <location>
        <position position="128"/>
    </location>
    <ligand>
        <name>NADPH</name>
        <dbReference type="ChEBI" id="CHEBI:57783"/>
    </ligand>
</feature>
<evidence type="ECO:0000259" key="11">
    <source>
        <dbReference type="Pfam" id="PF08436"/>
    </source>
</evidence>
<feature type="binding site" evidence="9">
    <location>
        <position position="221"/>
    </location>
    <ligand>
        <name>Mn(2+)</name>
        <dbReference type="ChEBI" id="CHEBI:29035"/>
    </ligand>
</feature>
<dbReference type="PANTHER" id="PTHR30525">
    <property type="entry name" value="1-DEOXY-D-XYLULOSE 5-PHOSPHATE REDUCTOISOMERASE"/>
    <property type="match status" value="1"/>
</dbReference>